<protein>
    <submittedName>
        <fullName evidence="1">Methyltransferase</fullName>
    </submittedName>
</protein>
<dbReference type="GO" id="GO:0008168">
    <property type="term" value="F:methyltransferase activity"/>
    <property type="evidence" value="ECO:0007669"/>
    <property type="project" value="UniProtKB-KW"/>
</dbReference>
<dbReference type="Proteomes" id="UP000249467">
    <property type="component" value="Unassembled WGS sequence"/>
</dbReference>
<dbReference type="SUPFAM" id="SSF53335">
    <property type="entry name" value="S-adenosyl-L-methionine-dependent methyltransferases"/>
    <property type="match status" value="1"/>
</dbReference>
<dbReference type="EMBL" id="QBML01000016">
    <property type="protein sequence ID" value="PZO39806.1"/>
    <property type="molecule type" value="Genomic_DNA"/>
</dbReference>
<sequence length="285" mass="32235">MNCPICNSPSVYLFSKYDCPIHYCSKCGHQFANIVPSETHTQTVYGEHYFNSGGSGYPNYIGEAKLLREHGKRYANLLKRYVDTGTLLDVGAAAGFILQGLTDGGWQGKGIEPNSQMVNYAQQSLGLPVEVGSLENFNSSDRFDLITMIQVISHFYDLHKALETAARMTNPNGYWLIETWNRESLTARICGQNWHEYSPPSVLHWFSLKDLEQLAAQFGFYKVASGRPAKWINGAHVKSLLRYKLEQSRFGRLINKILGIIPDNLAIPYPAEDLFWILFQKSKLV</sequence>
<dbReference type="CDD" id="cd02440">
    <property type="entry name" value="AdoMet_MTases"/>
    <property type="match status" value="1"/>
</dbReference>
<proteinExistence type="predicted"/>
<dbReference type="Gene3D" id="3.40.50.150">
    <property type="entry name" value="Vaccinia Virus protein VP39"/>
    <property type="match status" value="1"/>
</dbReference>
<evidence type="ECO:0000313" key="2">
    <source>
        <dbReference type="Proteomes" id="UP000249467"/>
    </source>
</evidence>
<dbReference type="AlphaFoldDB" id="A0A2W4W555"/>
<dbReference type="Pfam" id="PF13489">
    <property type="entry name" value="Methyltransf_23"/>
    <property type="match status" value="1"/>
</dbReference>
<keyword evidence="1" id="KW-0489">Methyltransferase</keyword>
<comment type="caution">
    <text evidence="1">The sequence shown here is derived from an EMBL/GenBank/DDBJ whole genome shotgun (WGS) entry which is preliminary data.</text>
</comment>
<reference evidence="1 2" key="2">
    <citation type="submission" date="2018-06" db="EMBL/GenBank/DDBJ databases">
        <title>Metagenomic assembly of (sub)arctic Cyanobacteria and their associated microbiome from non-axenic cultures.</title>
        <authorList>
            <person name="Baurain D."/>
        </authorList>
    </citation>
    <scope>NUCLEOTIDE SEQUENCE [LARGE SCALE GENOMIC DNA]</scope>
    <source>
        <strain evidence="1">ULC066bin1</strain>
    </source>
</reference>
<gene>
    <name evidence="1" type="ORF">DCF19_13000</name>
</gene>
<accession>A0A2W4W555</accession>
<name>A0A2W4W555_9CYAN</name>
<reference evidence="1 2" key="1">
    <citation type="submission" date="2018-04" db="EMBL/GenBank/DDBJ databases">
        <authorList>
            <person name="Go L.Y."/>
            <person name="Mitchell J.A."/>
        </authorList>
    </citation>
    <scope>NUCLEOTIDE SEQUENCE [LARGE SCALE GENOMIC DNA]</scope>
    <source>
        <strain evidence="1">ULC066bin1</strain>
    </source>
</reference>
<dbReference type="GO" id="GO:0032259">
    <property type="term" value="P:methylation"/>
    <property type="evidence" value="ECO:0007669"/>
    <property type="project" value="UniProtKB-KW"/>
</dbReference>
<dbReference type="InterPro" id="IPR029063">
    <property type="entry name" value="SAM-dependent_MTases_sf"/>
</dbReference>
<organism evidence="1 2">
    <name type="scientific">Pseudanabaena frigida</name>
    <dbReference type="NCBI Taxonomy" id="945775"/>
    <lineage>
        <taxon>Bacteria</taxon>
        <taxon>Bacillati</taxon>
        <taxon>Cyanobacteriota</taxon>
        <taxon>Cyanophyceae</taxon>
        <taxon>Pseudanabaenales</taxon>
        <taxon>Pseudanabaenaceae</taxon>
        <taxon>Pseudanabaena</taxon>
    </lineage>
</organism>
<keyword evidence="1" id="KW-0808">Transferase</keyword>
<evidence type="ECO:0000313" key="1">
    <source>
        <dbReference type="EMBL" id="PZO39806.1"/>
    </source>
</evidence>
<dbReference type="PANTHER" id="PTHR43861">
    <property type="entry name" value="TRANS-ACONITATE 2-METHYLTRANSFERASE-RELATED"/>
    <property type="match status" value="1"/>
</dbReference>
<dbReference type="PANTHER" id="PTHR43861:SF6">
    <property type="entry name" value="METHYLTRANSFERASE TYPE 11"/>
    <property type="match status" value="1"/>
</dbReference>